<name>A0A4Q7VNB4_9BURK</name>
<dbReference type="Gene3D" id="3.10.310.10">
    <property type="entry name" value="Diaminopimelate Epimerase, Chain A, domain 1"/>
    <property type="match status" value="2"/>
</dbReference>
<evidence type="ECO:0000256" key="1">
    <source>
        <dbReference type="ARBA" id="ARBA00007673"/>
    </source>
</evidence>
<accession>A0A4Q7VNB4</accession>
<dbReference type="PANTHER" id="PTHR43709">
    <property type="entry name" value="ACONITATE ISOMERASE-RELATED"/>
    <property type="match status" value="1"/>
</dbReference>
<gene>
    <name evidence="3" type="ORF">EV670_2107</name>
</gene>
<dbReference type="RefSeq" id="WP_207225052.1">
    <property type="nucleotide sequence ID" value="NZ_SHKP01000006.1"/>
</dbReference>
<keyword evidence="4" id="KW-1185">Reference proteome</keyword>
<protein>
    <submittedName>
        <fullName evidence="3">2-methylaconitate cis-trans isomerase</fullName>
    </submittedName>
</protein>
<dbReference type="InterPro" id="IPR007400">
    <property type="entry name" value="PrpF-like"/>
</dbReference>
<evidence type="ECO:0000313" key="3">
    <source>
        <dbReference type="EMBL" id="RZT97714.1"/>
    </source>
</evidence>
<sequence length="369" mass="38662">MKRGLDAVWMRGGTSKGLFLRAEDVRAVAGDDPQARDALLARLLGSPDPYGRQTDGVGGATSSTSKVVLLSRSTRGDADIDYWFGQVDIAGGRIDASGNCGNLSAAVGPAALWLGLAQPGGSTTTLRLWQLNLQQRIDARFALDADGRPEERGAFAEDGVPFASVEIGLRYFEPQGGLPLLPSGRVLDRLALPDGTTIEATLLTAGNPSVIVRAVDLGLDASEAAPRIDADAELLARLEAIRAAGAVAMGLATSAEQATRDRPATPKIAWVGRGADGELSARILSMGRLHHAFTGTGAIALAVAARLPGSVVHEIVGDGAGELRFAHASGRMALGAELAQRDGRWIMVASEVRRSARRLMQGWLPLTPR</sequence>
<proteinExistence type="inferred from homology"/>
<dbReference type="SUPFAM" id="SSF54506">
    <property type="entry name" value="Diaminopimelate epimerase-like"/>
    <property type="match status" value="2"/>
</dbReference>
<reference evidence="3 4" key="1">
    <citation type="submission" date="2019-02" db="EMBL/GenBank/DDBJ databases">
        <title>Genomic Encyclopedia of Type Strains, Phase IV (KMG-IV): sequencing the most valuable type-strain genomes for metagenomic binning, comparative biology and taxonomic classification.</title>
        <authorList>
            <person name="Goeker M."/>
        </authorList>
    </citation>
    <scope>NUCLEOTIDE SEQUENCE [LARGE SCALE GENOMIC DNA]</scope>
    <source>
        <strain evidence="3 4">DSM 19570</strain>
    </source>
</reference>
<organism evidence="3 4">
    <name type="scientific">Rivibacter subsaxonicus</name>
    <dbReference type="NCBI Taxonomy" id="457575"/>
    <lineage>
        <taxon>Bacteria</taxon>
        <taxon>Pseudomonadati</taxon>
        <taxon>Pseudomonadota</taxon>
        <taxon>Betaproteobacteria</taxon>
        <taxon>Burkholderiales</taxon>
        <taxon>Rivibacter</taxon>
    </lineage>
</organism>
<comment type="similarity">
    <text evidence="1">Belongs to the PrpF family.</text>
</comment>
<keyword evidence="2 3" id="KW-0413">Isomerase</keyword>
<dbReference type="GO" id="GO:0016853">
    <property type="term" value="F:isomerase activity"/>
    <property type="evidence" value="ECO:0007669"/>
    <property type="project" value="UniProtKB-KW"/>
</dbReference>
<comment type="caution">
    <text evidence="3">The sequence shown here is derived from an EMBL/GenBank/DDBJ whole genome shotgun (WGS) entry which is preliminary data.</text>
</comment>
<dbReference type="PANTHER" id="PTHR43709:SF2">
    <property type="entry name" value="DUF453 DOMAIN PROTEIN (AFU_ORTHOLOGUE AFUA_6G00360)"/>
    <property type="match status" value="1"/>
</dbReference>
<dbReference type="AlphaFoldDB" id="A0A4Q7VNB4"/>
<evidence type="ECO:0000313" key="4">
    <source>
        <dbReference type="Proteomes" id="UP000293671"/>
    </source>
</evidence>
<dbReference type="Pfam" id="PF04303">
    <property type="entry name" value="PrpF"/>
    <property type="match status" value="1"/>
</dbReference>
<evidence type="ECO:0000256" key="2">
    <source>
        <dbReference type="ARBA" id="ARBA00023235"/>
    </source>
</evidence>
<dbReference type="Proteomes" id="UP000293671">
    <property type="component" value="Unassembled WGS sequence"/>
</dbReference>
<dbReference type="EMBL" id="SHKP01000006">
    <property type="protein sequence ID" value="RZT97714.1"/>
    <property type="molecule type" value="Genomic_DNA"/>
</dbReference>